<dbReference type="RefSeq" id="WP_014798161.1">
    <property type="nucleotide sequence ID" value="NC_018018.1"/>
</dbReference>
<dbReference type="STRING" id="880071.Fleli_2347"/>
<dbReference type="PANTHER" id="PTHR22576">
    <property type="entry name" value="MUCOSA ASSOCIATED LYMPHOID TISSUE LYMPHOMA TRANSLOCATION PROTEIN 1/PARACASPASE"/>
    <property type="match status" value="1"/>
</dbReference>
<dbReference type="AlphaFoldDB" id="I4AL85"/>
<dbReference type="Gene3D" id="3.40.50.1460">
    <property type="match status" value="1"/>
</dbReference>
<feature type="domain" description="Peptidase C14 caspase" evidence="1">
    <location>
        <begin position="2"/>
        <end position="203"/>
    </location>
</feature>
<dbReference type="InterPro" id="IPR011600">
    <property type="entry name" value="Pept_C14_caspase"/>
</dbReference>
<dbReference type="InterPro" id="IPR052039">
    <property type="entry name" value="Caspase-related_regulators"/>
</dbReference>
<dbReference type="EMBL" id="CP003345">
    <property type="protein sequence ID" value="AFM04720.1"/>
    <property type="molecule type" value="Genomic_DNA"/>
</dbReference>
<dbReference type="KEGG" id="fli:Fleli_2347"/>
<gene>
    <name evidence="2" type="ordered locus">Fleli_2347</name>
</gene>
<dbReference type="GO" id="GO:0006508">
    <property type="term" value="P:proteolysis"/>
    <property type="evidence" value="ECO:0007669"/>
    <property type="project" value="InterPro"/>
</dbReference>
<dbReference type="OrthoDB" id="2812205at2"/>
<dbReference type="Pfam" id="PF00656">
    <property type="entry name" value="Peptidase_C14"/>
    <property type="match status" value="1"/>
</dbReference>
<organism evidence="2 3">
    <name type="scientific">Bernardetia litoralis (strain ATCC 23117 / DSM 6794 / NBRC 15988 / NCIMB 1366 / Fx l1 / Sio-4)</name>
    <name type="common">Flexibacter litoralis</name>
    <dbReference type="NCBI Taxonomy" id="880071"/>
    <lineage>
        <taxon>Bacteria</taxon>
        <taxon>Pseudomonadati</taxon>
        <taxon>Bacteroidota</taxon>
        <taxon>Cytophagia</taxon>
        <taxon>Cytophagales</taxon>
        <taxon>Bernardetiaceae</taxon>
        <taxon>Bernardetia</taxon>
    </lineage>
</organism>
<reference evidence="3" key="1">
    <citation type="submission" date="2012-06" db="EMBL/GenBank/DDBJ databases">
        <title>The complete genome of Flexibacter litoralis DSM 6794.</title>
        <authorList>
            <person name="Lucas S."/>
            <person name="Copeland A."/>
            <person name="Lapidus A."/>
            <person name="Glavina del Rio T."/>
            <person name="Dalin E."/>
            <person name="Tice H."/>
            <person name="Bruce D."/>
            <person name="Goodwin L."/>
            <person name="Pitluck S."/>
            <person name="Peters L."/>
            <person name="Ovchinnikova G."/>
            <person name="Lu M."/>
            <person name="Kyrpides N."/>
            <person name="Mavromatis K."/>
            <person name="Ivanova N."/>
            <person name="Brettin T."/>
            <person name="Detter J.C."/>
            <person name="Han C."/>
            <person name="Larimer F."/>
            <person name="Land M."/>
            <person name="Hauser L."/>
            <person name="Markowitz V."/>
            <person name="Cheng J.-F."/>
            <person name="Hugenholtz P."/>
            <person name="Woyke T."/>
            <person name="Wu D."/>
            <person name="Spring S."/>
            <person name="Lang E."/>
            <person name="Kopitz M."/>
            <person name="Brambilla E."/>
            <person name="Klenk H.-P."/>
            <person name="Eisen J.A."/>
        </authorList>
    </citation>
    <scope>NUCLEOTIDE SEQUENCE [LARGE SCALE GENOMIC DNA]</scope>
    <source>
        <strain evidence="3">ATCC 23117 / DSM 6794 / NBRC 15988 / NCIMB 1366 / Sio-4</strain>
    </source>
</reference>
<evidence type="ECO:0000259" key="1">
    <source>
        <dbReference type="Pfam" id="PF00656"/>
    </source>
</evidence>
<name>I4AL85_BERLS</name>
<dbReference type="HOGENOM" id="CLU_851683_0_0_10"/>
<dbReference type="eggNOG" id="COG4249">
    <property type="taxonomic scope" value="Bacteria"/>
</dbReference>
<accession>I4AL85</accession>
<keyword evidence="3" id="KW-1185">Reference proteome</keyword>
<proteinExistence type="predicted"/>
<dbReference type="InterPro" id="IPR029030">
    <property type="entry name" value="Caspase-like_dom_sf"/>
</dbReference>
<dbReference type="PANTHER" id="PTHR22576:SF37">
    <property type="entry name" value="MUCOSA-ASSOCIATED LYMPHOID TISSUE LYMPHOMA TRANSLOCATION PROTEIN 1"/>
    <property type="match status" value="1"/>
</dbReference>
<evidence type="ECO:0000313" key="3">
    <source>
        <dbReference type="Proteomes" id="UP000006054"/>
    </source>
</evidence>
<dbReference type="Proteomes" id="UP000006054">
    <property type="component" value="Chromosome"/>
</dbReference>
<protein>
    <recommendedName>
        <fullName evidence="1">Peptidase C14 caspase domain-containing protein</fullName>
    </recommendedName>
</protein>
<dbReference type="PATRIC" id="fig|880071.3.peg.2333"/>
<evidence type="ECO:0000313" key="2">
    <source>
        <dbReference type="EMBL" id="AFM04720.1"/>
    </source>
</evidence>
<dbReference type="SUPFAM" id="SSF52129">
    <property type="entry name" value="Caspase-like"/>
    <property type="match status" value="1"/>
</dbReference>
<sequence length="324" mass="35498">MKIALVVGVNYYPNGGDLYGCVNDAYNVKNILERNSDGSVNFDCKLLTASNSRESIERGELKDAVEKLFTTKAEIALFYFAGHGHIETTGGYLLASDAKRGDDGLSLNEVLVLANQSPATNKIIILDSCHSGIAGNPPTIKDSSLLVEGITILTASTSDQYASEEDGSGVFTSLFVDALSGSASNILGDITPGSVYAHIDQSLGAWEQRPVFKTNVRNFVSLRKVNSSIPLDDLRRIKEFFPKSGFEFPLDPTFEPELKGRDKGMAEPIIENTRVFAILQKYNRLNLLVPVNAQHMWNAAMESKSCKLTALGEHYRKLAEKNRI</sequence>
<dbReference type="GO" id="GO:0004197">
    <property type="term" value="F:cysteine-type endopeptidase activity"/>
    <property type="evidence" value="ECO:0007669"/>
    <property type="project" value="InterPro"/>
</dbReference>